<sequence length="49" mass="5170">MVSFCCLCCTAQVSELVAARSYTFEVGLAGGNAFNGDGFEKVLPMCVMV</sequence>
<comment type="caution">
    <text evidence="1">The sequence shown here is derived from an EMBL/GenBank/DDBJ whole genome shotgun (WGS) entry which is preliminary data.</text>
</comment>
<keyword evidence="2" id="KW-1185">Reference proteome</keyword>
<dbReference type="Proteomes" id="UP001183619">
    <property type="component" value="Unassembled WGS sequence"/>
</dbReference>
<proteinExistence type="predicted"/>
<gene>
    <name evidence="1" type="ORF">J2S37_002359</name>
</gene>
<dbReference type="EMBL" id="JAVDYF010000001">
    <property type="protein sequence ID" value="MDR7355821.1"/>
    <property type="molecule type" value="Genomic_DNA"/>
</dbReference>
<evidence type="ECO:0000313" key="2">
    <source>
        <dbReference type="Proteomes" id="UP001183619"/>
    </source>
</evidence>
<evidence type="ECO:0000313" key="1">
    <source>
        <dbReference type="EMBL" id="MDR7355821.1"/>
    </source>
</evidence>
<name>A0ABU2BBS2_9CORY</name>
<reference evidence="1 2" key="1">
    <citation type="submission" date="2023-07" db="EMBL/GenBank/DDBJ databases">
        <title>Sequencing the genomes of 1000 actinobacteria strains.</title>
        <authorList>
            <person name="Klenk H.-P."/>
        </authorList>
    </citation>
    <scope>NUCLEOTIDE SEQUENCE [LARGE SCALE GENOMIC DNA]</scope>
    <source>
        <strain evidence="1 2">DSM 44508</strain>
    </source>
</reference>
<organism evidence="1 2">
    <name type="scientific">Corynebacterium felinum</name>
    <dbReference type="NCBI Taxonomy" id="131318"/>
    <lineage>
        <taxon>Bacteria</taxon>
        <taxon>Bacillati</taxon>
        <taxon>Actinomycetota</taxon>
        <taxon>Actinomycetes</taxon>
        <taxon>Mycobacteriales</taxon>
        <taxon>Corynebacteriaceae</taxon>
        <taxon>Corynebacterium</taxon>
    </lineage>
</organism>
<accession>A0ABU2BBS2</accession>
<protein>
    <submittedName>
        <fullName evidence="1">Uncharacterized protein</fullName>
    </submittedName>
</protein>